<evidence type="ECO:0000256" key="7">
    <source>
        <dbReference type="ARBA" id="ARBA00022989"/>
    </source>
</evidence>
<dbReference type="EMBL" id="MLKD01000010">
    <property type="protein sequence ID" value="OQE22644.1"/>
    <property type="molecule type" value="Genomic_DNA"/>
</dbReference>
<comment type="cofactor">
    <cofactor evidence="1 12">
        <name>heme</name>
        <dbReference type="ChEBI" id="CHEBI:30413"/>
    </cofactor>
</comment>
<evidence type="ECO:0000256" key="9">
    <source>
        <dbReference type="ARBA" id="ARBA00023004"/>
    </source>
</evidence>
<dbReference type="CDD" id="cd11041">
    <property type="entry name" value="CYP503A1-like"/>
    <property type="match status" value="1"/>
</dbReference>
<keyword evidence="10 13" id="KW-0503">Monooxygenase</keyword>
<dbReference type="Pfam" id="PF00067">
    <property type="entry name" value="p450"/>
    <property type="match status" value="1"/>
</dbReference>
<evidence type="ECO:0000256" key="12">
    <source>
        <dbReference type="PIRSR" id="PIRSR602403-1"/>
    </source>
</evidence>
<dbReference type="OrthoDB" id="4325172at2759"/>
<dbReference type="PANTHER" id="PTHR46206:SF5">
    <property type="entry name" value="P450, PUTATIVE (EUROFUNG)-RELATED"/>
    <property type="match status" value="1"/>
</dbReference>
<dbReference type="GO" id="GO:0004497">
    <property type="term" value="F:monooxygenase activity"/>
    <property type="evidence" value="ECO:0007669"/>
    <property type="project" value="UniProtKB-KW"/>
</dbReference>
<dbReference type="PROSITE" id="PS00086">
    <property type="entry name" value="CYTOCHROME_P450"/>
    <property type="match status" value="1"/>
</dbReference>
<dbReference type="InterPro" id="IPR036396">
    <property type="entry name" value="Cyt_P450_sf"/>
</dbReference>
<organism evidence="15 16">
    <name type="scientific">Penicillium steckii</name>
    <dbReference type="NCBI Taxonomy" id="303698"/>
    <lineage>
        <taxon>Eukaryota</taxon>
        <taxon>Fungi</taxon>
        <taxon>Dikarya</taxon>
        <taxon>Ascomycota</taxon>
        <taxon>Pezizomycotina</taxon>
        <taxon>Eurotiomycetes</taxon>
        <taxon>Eurotiomycetidae</taxon>
        <taxon>Eurotiales</taxon>
        <taxon>Aspergillaceae</taxon>
        <taxon>Penicillium</taxon>
    </lineage>
</organism>
<comment type="similarity">
    <text evidence="3 13">Belongs to the cytochrome P450 family.</text>
</comment>
<evidence type="ECO:0000256" key="11">
    <source>
        <dbReference type="ARBA" id="ARBA00023136"/>
    </source>
</evidence>
<dbReference type="PANTHER" id="PTHR46206">
    <property type="entry name" value="CYTOCHROME P450"/>
    <property type="match status" value="1"/>
</dbReference>
<dbReference type="Gene3D" id="1.10.630.10">
    <property type="entry name" value="Cytochrome P450"/>
    <property type="match status" value="1"/>
</dbReference>
<keyword evidence="11 14" id="KW-0472">Membrane</keyword>
<evidence type="ECO:0000256" key="1">
    <source>
        <dbReference type="ARBA" id="ARBA00001971"/>
    </source>
</evidence>
<evidence type="ECO:0000256" key="14">
    <source>
        <dbReference type="SAM" id="Phobius"/>
    </source>
</evidence>
<dbReference type="InterPro" id="IPR017972">
    <property type="entry name" value="Cyt_P450_CS"/>
</dbReference>
<dbReference type="AlphaFoldDB" id="A0A1V6T9G6"/>
<dbReference type="Proteomes" id="UP000191285">
    <property type="component" value="Unassembled WGS sequence"/>
</dbReference>
<name>A0A1V6T9G6_9EURO</name>
<evidence type="ECO:0000256" key="5">
    <source>
        <dbReference type="ARBA" id="ARBA00022692"/>
    </source>
</evidence>
<sequence length="515" mass="58729">MPLSSFSIEQEAYVPGAFGFLALSYFLWTFILSVESPYRFNRLGESRLISLLTGRKSIRWYIDDIVETGYLQVNKRLGKSFVLNWWGQDTLFMPPAFLEDLRKADFESLSFFQSLSDAFHLSSSVGNLYSTNTMIEAVKRRLNPQLPAVIPYLVDECDHTFKAELSDAQAGDGASYNAMTICSTLMHRVTSRILIGEELCRNSDYIRLSMKFSESVFRNGVMLSTLPLGPLRPLVSWLGSVSHRRNLRQVMKLVVPVVEQRLAKMETRPNDPQPLDMVQWTIELAGSGSERTPTRLAHQILQNLWAGSGAPGGLLTQMVFQVLWCPEYLDPMRQEIIESVDAYGWTDKMLNNIPMVDSFLRETNRLHPNGVVTAARTVMGKPFEMHDGQILPRGTRIAFPARAIMCDEDNFESPYEFDGFRFARLIANKTSTSEGQLYNSATVTKTNLAFGYGKHSCVGRFYAVRKIKLVFCRLILDYHLEWEGTVTERPRSMCIEGQMVPDLDQRIRIRRREMA</sequence>
<dbReference type="GO" id="GO:0016705">
    <property type="term" value="F:oxidoreductase activity, acting on paired donors, with incorporation or reduction of molecular oxygen"/>
    <property type="evidence" value="ECO:0007669"/>
    <property type="project" value="InterPro"/>
</dbReference>
<reference evidence="16" key="1">
    <citation type="journal article" date="2017" name="Nat. Microbiol.">
        <title>Global analysis of biosynthetic gene clusters reveals vast potential of secondary metabolite production in Penicillium species.</title>
        <authorList>
            <person name="Nielsen J.C."/>
            <person name="Grijseels S."/>
            <person name="Prigent S."/>
            <person name="Ji B."/>
            <person name="Dainat J."/>
            <person name="Nielsen K.F."/>
            <person name="Frisvad J.C."/>
            <person name="Workman M."/>
            <person name="Nielsen J."/>
        </authorList>
    </citation>
    <scope>NUCLEOTIDE SEQUENCE [LARGE SCALE GENOMIC DNA]</scope>
    <source>
        <strain evidence="16">IBT 24891</strain>
    </source>
</reference>
<evidence type="ECO:0000256" key="10">
    <source>
        <dbReference type="ARBA" id="ARBA00023033"/>
    </source>
</evidence>
<evidence type="ECO:0000313" key="16">
    <source>
        <dbReference type="Proteomes" id="UP000191285"/>
    </source>
</evidence>
<evidence type="ECO:0000256" key="6">
    <source>
        <dbReference type="ARBA" id="ARBA00022723"/>
    </source>
</evidence>
<feature type="transmembrane region" description="Helical" evidence="14">
    <location>
        <begin position="12"/>
        <end position="34"/>
    </location>
</feature>
<keyword evidence="8 13" id="KW-0560">Oxidoreductase</keyword>
<dbReference type="GO" id="GO:0043386">
    <property type="term" value="P:mycotoxin biosynthetic process"/>
    <property type="evidence" value="ECO:0007669"/>
    <property type="project" value="UniProtKB-ARBA"/>
</dbReference>
<keyword evidence="7 14" id="KW-1133">Transmembrane helix</keyword>
<dbReference type="GO" id="GO:0020037">
    <property type="term" value="F:heme binding"/>
    <property type="evidence" value="ECO:0007669"/>
    <property type="project" value="InterPro"/>
</dbReference>
<keyword evidence="9 12" id="KW-0408">Iron</keyword>
<keyword evidence="16" id="KW-1185">Reference proteome</keyword>
<keyword evidence="5 14" id="KW-0812">Transmembrane</keyword>
<evidence type="ECO:0000313" key="15">
    <source>
        <dbReference type="EMBL" id="OQE22644.1"/>
    </source>
</evidence>
<feature type="binding site" description="axial binding residue" evidence="12">
    <location>
        <position position="457"/>
    </location>
    <ligand>
        <name>heme</name>
        <dbReference type="ChEBI" id="CHEBI:30413"/>
    </ligand>
    <ligandPart>
        <name>Fe</name>
        <dbReference type="ChEBI" id="CHEBI:18248"/>
    </ligandPart>
</feature>
<evidence type="ECO:0000256" key="8">
    <source>
        <dbReference type="ARBA" id="ARBA00023002"/>
    </source>
</evidence>
<evidence type="ECO:0000256" key="3">
    <source>
        <dbReference type="ARBA" id="ARBA00010617"/>
    </source>
</evidence>
<dbReference type="InterPro" id="IPR002403">
    <property type="entry name" value="Cyt_P450_E_grp-IV"/>
</dbReference>
<evidence type="ECO:0000256" key="2">
    <source>
        <dbReference type="ARBA" id="ARBA00004370"/>
    </source>
</evidence>
<comment type="caution">
    <text evidence="15">The sequence shown here is derived from an EMBL/GenBank/DDBJ whole genome shotgun (WGS) entry which is preliminary data.</text>
</comment>
<dbReference type="STRING" id="303698.A0A1V6T9G6"/>
<gene>
    <name evidence="15" type="ORF">PENSTE_c010G05957</name>
</gene>
<dbReference type="GO" id="GO:0016020">
    <property type="term" value="C:membrane"/>
    <property type="evidence" value="ECO:0007669"/>
    <property type="project" value="UniProtKB-SubCell"/>
</dbReference>
<dbReference type="PRINTS" id="PR00465">
    <property type="entry name" value="EP450IV"/>
</dbReference>
<evidence type="ECO:0008006" key="17">
    <source>
        <dbReference type="Google" id="ProtNLM"/>
    </source>
</evidence>
<proteinExistence type="inferred from homology"/>
<dbReference type="InterPro" id="IPR001128">
    <property type="entry name" value="Cyt_P450"/>
</dbReference>
<keyword evidence="6 12" id="KW-0479">Metal-binding</keyword>
<comment type="subcellular location">
    <subcellularLocation>
        <location evidence="2">Membrane</location>
    </subcellularLocation>
</comment>
<keyword evidence="4 12" id="KW-0349">Heme</keyword>
<evidence type="ECO:0000256" key="4">
    <source>
        <dbReference type="ARBA" id="ARBA00022617"/>
    </source>
</evidence>
<protein>
    <recommendedName>
        <fullName evidence="17">Cytochrome P450</fullName>
    </recommendedName>
</protein>
<dbReference type="GO" id="GO:0005506">
    <property type="term" value="F:iron ion binding"/>
    <property type="evidence" value="ECO:0007669"/>
    <property type="project" value="InterPro"/>
</dbReference>
<evidence type="ECO:0000256" key="13">
    <source>
        <dbReference type="RuleBase" id="RU000461"/>
    </source>
</evidence>
<accession>A0A1V6T9G6</accession>
<dbReference type="SUPFAM" id="SSF48264">
    <property type="entry name" value="Cytochrome P450"/>
    <property type="match status" value="1"/>
</dbReference>